<proteinExistence type="predicted"/>
<dbReference type="InterPro" id="IPR008622">
    <property type="entry name" value="FliT"/>
</dbReference>
<keyword evidence="2" id="KW-0963">Cytoplasm</keyword>
<evidence type="ECO:0000256" key="3">
    <source>
        <dbReference type="ARBA" id="ARBA00022795"/>
    </source>
</evidence>
<comment type="caution">
    <text evidence="5">The sequence shown here is derived from an EMBL/GenBank/DDBJ whole genome shotgun (WGS) entry which is preliminary data.</text>
</comment>
<organism evidence="5">
    <name type="scientific">marine sediment metagenome</name>
    <dbReference type="NCBI Taxonomy" id="412755"/>
    <lineage>
        <taxon>unclassified sequences</taxon>
        <taxon>metagenomes</taxon>
        <taxon>ecological metagenomes</taxon>
    </lineage>
</organism>
<dbReference type="AlphaFoldDB" id="A0A0F9E9M1"/>
<evidence type="ECO:0000313" key="5">
    <source>
        <dbReference type="EMBL" id="KKL70679.1"/>
    </source>
</evidence>
<keyword evidence="4" id="KW-0143">Chaperone</keyword>
<keyword evidence="3" id="KW-1005">Bacterial flagellum biogenesis</keyword>
<evidence type="ECO:0008006" key="6">
    <source>
        <dbReference type="Google" id="ProtNLM"/>
    </source>
</evidence>
<gene>
    <name evidence="5" type="ORF">LCGC14_2102490</name>
</gene>
<accession>A0A0F9E9M1</accession>
<protein>
    <recommendedName>
        <fullName evidence="6">Flagellar protein FliT</fullName>
    </recommendedName>
</protein>
<dbReference type="Pfam" id="PF05400">
    <property type="entry name" value="FliT"/>
    <property type="match status" value="1"/>
</dbReference>
<evidence type="ECO:0000256" key="1">
    <source>
        <dbReference type="ARBA" id="ARBA00004496"/>
    </source>
</evidence>
<dbReference type="Gene3D" id="1.20.58.380">
    <property type="entry name" value="Flagellar protein flit"/>
    <property type="match status" value="1"/>
</dbReference>
<sequence length="105" mass="12056">MLIWAREENWTALLEEEAKYVDEIERLNVQGEQHSAGSPQAKPQSKMLKQILENGAEIRRCLIARRDRISELMKAAQCRDKLTGTYGVAQPEPMGYRQMEHQSGL</sequence>
<evidence type="ECO:0000256" key="2">
    <source>
        <dbReference type="ARBA" id="ARBA00022490"/>
    </source>
</evidence>
<comment type="subcellular location">
    <subcellularLocation>
        <location evidence="1">Cytoplasm</location>
    </subcellularLocation>
</comment>
<name>A0A0F9E9M1_9ZZZZ</name>
<dbReference type="EMBL" id="LAZR01025829">
    <property type="protein sequence ID" value="KKL70679.1"/>
    <property type="molecule type" value="Genomic_DNA"/>
</dbReference>
<evidence type="ECO:0000256" key="4">
    <source>
        <dbReference type="ARBA" id="ARBA00023186"/>
    </source>
</evidence>
<reference evidence="5" key="1">
    <citation type="journal article" date="2015" name="Nature">
        <title>Complex archaea that bridge the gap between prokaryotes and eukaryotes.</title>
        <authorList>
            <person name="Spang A."/>
            <person name="Saw J.H."/>
            <person name="Jorgensen S.L."/>
            <person name="Zaremba-Niedzwiedzka K."/>
            <person name="Martijn J."/>
            <person name="Lind A.E."/>
            <person name="van Eijk R."/>
            <person name="Schleper C."/>
            <person name="Guy L."/>
            <person name="Ettema T.J."/>
        </authorList>
    </citation>
    <scope>NUCLEOTIDE SEQUENCE</scope>
</reference>